<feature type="transmembrane region" description="Helical" evidence="1">
    <location>
        <begin position="81"/>
        <end position="101"/>
    </location>
</feature>
<keyword evidence="1" id="KW-0472">Membrane</keyword>
<keyword evidence="1" id="KW-1133">Transmembrane helix</keyword>
<gene>
    <name evidence="2" type="ORF">HWQ62_00283</name>
</gene>
<keyword evidence="1" id="KW-0812">Transmembrane</keyword>
<evidence type="ECO:0000313" key="2">
    <source>
        <dbReference type="EMBL" id="QOI90419.1"/>
    </source>
</evidence>
<protein>
    <submittedName>
        <fullName evidence="2">Uncharacterized protein</fullName>
    </submittedName>
</protein>
<evidence type="ECO:0000256" key="1">
    <source>
        <dbReference type="SAM" id="Phobius"/>
    </source>
</evidence>
<proteinExistence type="predicted"/>
<feature type="transmembrane region" description="Helical" evidence="1">
    <location>
        <begin position="12"/>
        <end position="34"/>
    </location>
</feature>
<dbReference type="EMBL" id="MT663537">
    <property type="protein sequence ID" value="QOI90419.1"/>
    <property type="molecule type" value="Genomic_DNA"/>
</dbReference>
<reference evidence="2" key="1">
    <citation type="submission" date="2020-06" db="EMBL/GenBank/DDBJ databases">
        <title>Lateral gene transfer of anion-conducting channel rhodopsins between green algae and giant viruses.</title>
        <authorList>
            <person name="Rozenberg A."/>
            <person name="Oppermann J."/>
            <person name="Wietek J."/>
            <person name="Fernandez Lahore R.G."/>
            <person name="Sandaa R.-A."/>
            <person name="Bratbak G."/>
            <person name="Hegemann P."/>
            <person name="Beja O."/>
        </authorList>
    </citation>
    <scope>NUCLEOTIDE SEQUENCE</scope>
    <source>
        <strain evidence="2">01B</strain>
    </source>
</reference>
<sequence length="105" mass="12216">MGILLDGSNNYLTTILDILIVFVLGFVLLFFANIMKSENRYVMMFTSFIVISVLIYNTVYVHHNVEQKKKESNMYNIMTFINIYVIILMILLSGMSLYITMDPKI</sequence>
<name>A0A7L9AXR8_POV01</name>
<organismHost>
    <name type="scientific">Pyramimonas plurioculata</name>
    <dbReference type="NCBI Taxonomy" id="36893"/>
</organismHost>
<organism evidence="2">
    <name type="scientific">Pyramimonas orientalis virus</name>
    <name type="common">PoV01</name>
    <dbReference type="NCBI Taxonomy" id="455367"/>
    <lineage>
        <taxon>Viruses</taxon>
        <taxon>Varidnaviria</taxon>
        <taxon>Bamfordvirae</taxon>
        <taxon>Nucleocytoviricota</taxon>
        <taxon>Megaviricetes</taxon>
        <taxon>Imitervirales</taxon>
        <taxon>Allomimiviridae</taxon>
        <taxon>Heliosvirus</taxon>
        <taxon>Heliosvirus raunefjordenense</taxon>
    </lineage>
</organism>
<feature type="transmembrane region" description="Helical" evidence="1">
    <location>
        <begin position="41"/>
        <end position="61"/>
    </location>
</feature>
<accession>A0A7L9AXR8</accession>